<keyword evidence="3" id="KW-1185">Reference proteome</keyword>
<protein>
    <submittedName>
        <fullName evidence="2">Amidohydrolase</fullName>
    </submittedName>
</protein>
<dbReference type="RefSeq" id="WP_191273912.1">
    <property type="nucleotide sequence ID" value="NZ_BNDS01000011.1"/>
</dbReference>
<accession>A0ABQ3N3U5</accession>
<dbReference type="SUPFAM" id="SSF51556">
    <property type="entry name" value="Metallo-dependent hydrolases"/>
    <property type="match status" value="1"/>
</dbReference>
<sequence>MINYIIRAKKLVTVSGPGTIMNGAMVVLNGKIAAVGNWGSLQKQFPEVEVIDCSDKVITPSLVDCHTHLLEYAPSSLYPVTPESHFFAGRSILFYALSCGITALGEQVCGHPLCDFSIENFRKAVVDLPLDISFAATSISIGFEKLAHFTSVTGSRGVGQKELSLPFIVREIAKNSDYPGENVFINATPANFTEKEVPRAGEIIYSLEELKGIAAAYHGLGKRIGCHVAGEEGIQMALDAGFDVLHHAHGITEEQLDLAVLQGVDIVATPMGGTHLEPNSPEDILKAFEKGISVSLSTDAYLPPHPNAEWLPFNDQSLKGPDSLMLISFAPMQLLRENGLDENQILALLTANPAKILGKEDCFGRLEPGLDANFLVTNGVPGLDITDVEQIKKVYYQGKKVIDRG</sequence>
<dbReference type="PANTHER" id="PTHR43135:SF3">
    <property type="entry name" value="ALPHA-D-RIBOSE 1-METHYLPHOSPHONATE 5-TRIPHOSPHATE DIPHOSPHATASE"/>
    <property type="match status" value="1"/>
</dbReference>
<dbReference type="PANTHER" id="PTHR43135">
    <property type="entry name" value="ALPHA-D-RIBOSE 1-METHYLPHOSPHONATE 5-TRIPHOSPHATE DIPHOSPHATASE"/>
    <property type="match status" value="1"/>
</dbReference>
<evidence type="ECO:0000313" key="2">
    <source>
        <dbReference type="EMBL" id="GHH99309.1"/>
    </source>
</evidence>
<organism evidence="2 3">
    <name type="scientific">Neobacillus kokaensis</name>
    <dbReference type="NCBI Taxonomy" id="2759023"/>
    <lineage>
        <taxon>Bacteria</taxon>
        <taxon>Bacillati</taxon>
        <taxon>Bacillota</taxon>
        <taxon>Bacilli</taxon>
        <taxon>Bacillales</taxon>
        <taxon>Bacillaceae</taxon>
        <taxon>Neobacillus</taxon>
    </lineage>
</organism>
<gene>
    <name evidence="2" type="ORF">AM1BK_28520</name>
</gene>
<dbReference type="Proteomes" id="UP000637074">
    <property type="component" value="Unassembled WGS sequence"/>
</dbReference>
<dbReference type="SUPFAM" id="SSF51338">
    <property type="entry name" value="Composite domain of metallo-dependent hydrolases"/>
    <property type="match status" value="1"/>
</dbReference>
<dbReference type="InterPro" id="IPR006680">
    <property type="entry name" value="Amidohydro-rel"/>
</dbReference>
<dbReference type="InterPro" id="IPR032466">
    <property type="entry name" value="Metal_Hydrolase"/>
</dbReference>
<reference evidence="2 3" key="1">
    <citation type="journal article" date="2022" name="Int. J. Syst. Evol. Microbiol.">
        <title>Neobacillus kokaensis sp. nov., isolated from soil.</title>
        <authorList>
            <person name="Yuki K."/>
            <person name="Matsubara H."/>
            <person name="Yamaguchi S."/>
        </authorList>
    </citation>
    <scope>NUCLEOTIDE SEQUENCE [LARGE SCALE GENOMIC DNA]</scope>
    <source>
        <strain evidence="2 3">LOB 377</strain>
    </source>
</reference>
<dbReference type="Pfam" id="PF01979">
    <property type="entry name" value="Amidohydro_1"/>
    <property type="match status" value="1"/>
</dbReference>
<feature type="domain" description="Amidohydrolase-related" evidence="1">
    <location>
        <begin position="57"/>
        <end position="400"/>
    </location>
</feature>
<dbReference type="Gene3D" id="2.30.40.10">
    <property type="entry name" value="Urease, subunit C, domain 1"/>
    <property type="match status" value="1"/>
</dbReference>
<name>A0ABQ3N3U5_9BACI</name>
<dbReference type="EMBL" id="BNDS01000011">
    <property type="protein sequence ID" value="GHH99309.1"/>
    <property type="molecule type" value="Genomic_DNA"/>
</dbReference>
<evidence type="ECO:0000313" key="3">
    <source>
        <dbReference type="Proteomes" id="UP000637074"/>
    </source>
</evidence>
<evidence type="ECO:0000259" key="1">
    <source>
        <dbReference type="Pfam" id="PF01979"/>
    </source>
</evidence>
<proteinExistence type="predicted"/>
<dbReference type="InterPro" id="IPR051781">
    <property type="entry name" value="Metallo-dep_Hydrolase"/>
</dbReference>
<dbReference type="InterPro" id="IPR011059">
    <property type="entry name" value="Metal-dep_hydrolase_composite"/>
</dbReference>
<comment type="caution">
    <text evidence="2">The sequence shown here is derived from an EMBL/GenBank/DDBJ whole genome shotgun (WGS) entry which is preliminary data.</text>
</comment>
<dbReference type="Gene3D" id="3.20.20.140">
    <property type="entry name" value="Metal-dependent hydrolases"/>
    <property type="match status" value="1"/>
</dbReference>